<dbReference type="Proteomes" id="UP000239352">
    <property type="component" value="Unassembled WGS sequence"/>
</dbReference>
<protein>
    <submittedName>
        <fullName evidence="5">Strictosidine synthase</fullName>
    </submittedName>
</protein>
<keyword evidence="2" id="KW-0597">Phosphoprotein</keyword>
<dbReference type="InterPro" id="IPR018119">
    <property type="entry name" value="Strictosidine_synth_cons-reg"/>
</dbReference>
<dbReference type="Pfam" id="PF20067">
    <property type="entry name" value="SSL_N"/>
    <property type="match status" value="1"/>
</dbReference>
<name>A0A2T0GRA6_ACTMO</name>
<comment type="caution">
    <text evidence="5">The sequence shown here is derived from an EMBL/GenBank/DDBJ whole genome shotgun (WGS) entry which is preliminary data.</text>
</comment>
<dbReference type="STRING" id="1050202.GCA_000384035_01847"/>
<comment type="similarity">
    <text evidence="1">Belongs to the strictosidine synthase family.</text>
</comment>
<evidence type="ECO:0000256" key="1">
    <source>
        <dbReference type="ARBA" id="ARBA00009191"/>
    </source>
</evidence>
<organism evidence="5 6">
    <name type="scientific">Actinopolyspora mortivallis</name>
    <dbReference type="NCBI Taxonomy" id="33906"/>
    <lineage>
        <taxon>Bacteria</taxon>
        <taxon>Bacillati</taxon>
        <taxon>Actinomycetota</taxon>
        <taxon>Actinomycetes</taxon>
        <taxon>Actinopolysporales</taxon>
        <taxon>Actinopolysporaceae</taxon>
        <taxon>Actinopolyspora</taxon>
    </lineage>
</organism>
<evidence type="ECO:0000256" key="3">
    <source>
        <dbReference type="ARBA" id="ARBA00023180"/>
    </source>
</evidence>
<dbReference type="Pfam" id="PF03088">
    <property type="entry name" value="Str_synth"/>
    <property type="match status" value="1"/>
</dbReference>
<sequence length="310" mass="33232">MYPVNGTGPEDVLVDTHGRVLTGVDDGRVLALSDHGRRIDTLADTGGRPLGLEQLPDGEILVCDAHRGLLRITPDTGRVHTLLPATGPHRPALCNNAAVTADGTVYLSDSSRRFPLEQWRNDLLEHSGTGRLWRISPDGDAEPLLNGLHFANGVALAADESFVAVAETGAYRLTRLWLRGPRAGETDTLLPALGGFPDNIATGTDGLIWVTQAAARNPLLDLAHAHLPAALHLDRALPESLRVQPRPTVWLLAVDDTGRVVRELQAHSRGFGMVTGVREHHGTLYLGSLTSTAVATLHPPRPPTDTEHPG</sequence>
<dbReference type="GO" id="GO:0012505">
    <property type="term" value="C:endomembrane system"/>
    <property type="evidence" value="ECO:0007669"/>
    <property type="project" value="TreeGrafter"/>
</dbReference>
<evidence type="ECO:0000256" key="2">
    <source>
        <dbReference type="ARBA" id="ARBA00022553"/>
    </source>
</evidence>
<proteinExistence type="inferred from homology"/>
<keyword evidence="3" id="KW-0325">Glycoprotein</keyword>
<feature type="domain" description="Strictosidine synthase conserved region" evidence="4">
    <location>
        <begin position="99"/>
        <end position="180"/>
    </location>
</feature>
<gene>
    <name evidence="5" type="ORF">CEP50_19645</name>
</gene>
<dbReference type="SUPFAM" id="SSF63829">
    <property type="entry name" value="Calcium-dependent phosphotriesterase"/>
    <property type="match status" value="1"/>
</dbReference>
<keyword evidence="6" id="KW-1185">Reference proteome</keyword>
<dbReference type="PANTHER" id="PTHR10426:SF88">
    <property type="entry name" value="ADIPOCYTE PLASMA MEMBRANE-ASSOCIATED PROTEIN HEMOMUCIN-RELATED"/>
    <property type="match status" value="1"/>
</dbReference>
<reference evidence="5 6" key="1">
    <citation type="submission" date="2018-03" db="EMBL/GenBank/DDBJ databases">
        <title>Actinopolyspora mortivallis from Sahara, screening for active biomolecules.</title>
        <authorList>
            <person name="Selama O."/>
            <person name="Wellington E.M.H."/>
            <person name="Hacene H."/>
        </authorList>
    </citation>
    <scope>NUCLEOTIDE SEQUENCE [LARGE SCALE GENOMIC DNA]</scope>
    <source>
        <strain evidence="5 6">M5A</strain>
    </source>
</reference>
<evidence type="ECO:0000313" key="5">
    <source>
        <dbReference type="EMBL" id="PRW61640.1"/>
    </source>
</evidence>
<evidence type="ECO:0000313" key="6">
    <source>
        <dbReference type="Proteomes" id="UP000239352"/>
    </source>
</evidence>
<dbReference type="Gene3D" id="2.120.10.30">
    <property type="entry name" value="TolB, C-terminal domain"/>
    <property type="match status" value="1"/>
</dbReference>
<dbReference type="GO" id="GO:0016787">
    <property type="term" value="F:hydrolase activity"/>
    <property type="evidence" value="ECO:0007669"/>
    <property type="project" value="TreeGrafter"/>
</dbReference>
<dbReference type="PANTHER" id="PTHR10426">
    <property type="entry name" value="STRICTOSIDINE SYNTHASE-RELATED"/>
    <property type="match status" value="1"/>
</dbReference>
<dbReference type="AlphaFoldDB" id="A0A2T0GRA6"/>
<dbReference type="InterPro" id="IPR011042">
    <property type="entry name" value="6-blade_b-propeller_TolB-like"/>
</dbReference>
<evidence type="ECO:0000259" key="4">
    <source>
        <dbReference type="Pfam" id="PF03088"/>
    </source>
</evidence>
<accession>A0A2T0GRA6</accession>
<dbReference type="InParanoid" id="A0A2T0GRA6"/>
<dbReference type="EMBL" id="PVSR01000076">
    <property type="protein sequence ID" value="PRW61640.1"/>
    <property type="molecule type" value="Genomic_DNA"/>
</dbReference>